<dbReference type="GO" id="GO:0034486">
    <property type="term" value="P:vacuolar transmembrane transport"/>
    <property type="evidence" value="ECO:0007669"/>
    <property type="project" value="UniProtKB-ARBA"/>
</dbReference>
<dbReference type="HOGENOM" id="CLU_019699_1_0_1"/>
<dbReference type="eggNOG" id="KOG2913">
    <property type="taxonomic scope" value="Eukaryota"/>
</dbReference>
<keyword evidence="4 7" id="KW-0472">Membrane</keyword>
<name>J7RRT4_HUIN7</name>
<dbReference type="SMART" id="SM00679">
    <property type="entry name" value="CTNS"/>
    <property type="match status" value="2"/>
</dbReference>
<evidence type="ECO:0000313" key="9">
    <source>
        <dbReference type="Proteomes" id="UP000006310"/>
    </source>
</evidence>
<dbReference type="InterPro" id="IPR006603">
    <property type="entry name" value="PQ-loop_rpt"/>
</dbReference>
<dbReference type="AlphaFoldDB" id="J7RRT4"/>
<reference evidence="8 9" key="1">
    <citation type="journal article" date="2011" name="Proc. Natl. Acad. Sci. U.S.A.">
        <title>Evolutionary erosion of yeast sex chromosomes by mating-type switching accidents.</title>
        <authorList>
            <person name="Gordon J.L."/>
            <person name="Armisen D."/>
            <person name="Proux-Wera E."/>
            <person name="Oheigeartaigh S.S."/>
            <person name="Byrne K.P."/>
            <person name="Wolfe K.H."/>
        </authorList>
    </citation>
    <scope>NUCLEOTIDE SEQUENCE [LARGE SCALE GENOMIC DNA]</scope>
    <source>
        <strain evidence="9">ATCC MYA-139 / BCRC 22969 / CBS 8797 / CCRC 22969 / KCTC 17520 / NBRC 10181 / NCYC 3082</strain>
    </source>
</reference>
<keyword evidence="2 7" id="KW-0812">Transmembrane</keyword>
<feature type="transmembrane region" description="Helical" evidence="7">
    <location>
        <begin position="254"/>
        <end position="275"/>
    </location>
</feature>
<evidence type="ECO:0000256" key="1">
    <source>
        <dbReference type="ARBA" id="ARBA00004141"/>
    </source>
</evidence>
<proteinExistence type="inferred from homology"/>
<dbReference type="Gene3D" id="1.20.1280.290">
    <property type="match status" value="2"/>
</dbReference>
<dbReference type="KEGG" id="kng:KNAG_0K02090"/>
<feature type="transmembrane region" description="Helical" evidence="7">
    <location>
        <begin position="143"/>
        <end position="164"/>
    </location>
</feature>
<dbReference type="FunFam" id="1.20.1280.290:FF:000009">
    <property type="entry name" value="PQ loop repeat family protein"/>
    <property type="match status" value="1"/>
</dbReference>
<comment type="subcellular location">
    <subcellularLocation>
        <location evidence="1">Membrane</location>
        <topology evidence="1">Multi-pass membrane protein</topology>
    </subcellularLocation>
</comment>
<dbReference type="GO" id="GO:0015174">
    <property type="term" value="F:basic amino acid transmembrane transporter activity"/>
    <property type="evidence" value="ECO:0007669"/>
    <property type="project" value="UniProtKB-ARBA"/>
</dbReference>
<gene>
    <name evidence="8" type="primary">KNAG0K02090</name>
    <name evidence="8" type="ordered locus">KNAG_0K02090</name>
</gene>
<evidence type="ECO:0000313" key="8">
    <source>
        <dbReference type="EMBL" id="CCK72573.1"/>
    </source>
</evidence>
<dbReference type="OrthoDB" id="8048523at2759"/>
<comment type="catalytic activity">
    <reaction evidence="6">
        <text>L-histidine(out) + L-arginine(in) = L-histidine(in) + L-arginine(out)</text>
        <dbReference type="Rhea" id="RHEA:71063"/>
        <dbReference type="ChEBI" id="CHEBI:32682"/>
        <dbReference type="ChEBI" id="CHEBI:57595"/>
    </reaction>
</comment>
<feature type="transmembrane region" description="Helical" evidence="7">
    <location>
        <begin position="20"/>
        <end position="39"/>
    </location>
</feature>
<organism evidence="8 9">
    <name type="scientific">Huiozyma naganishii (strain ATCC MYA-139 / BCRC 22969 / CBS 8797 / KCTC 17520 / NBRC 10181 / NCYC 3082 / Yp74L-3)</name>
    <name type="common">Yeast</name>
    <name type="synonym">Kazachstania naganishii</name>
    <dbReference type="NCBI Taxonomy" id="1071383"/>
    <lineage>
        <taxon>Eukaryota</taxon>
        <taxon>Fungi</taxon>
        <taxon>Dikarya</taxon>
        <taxon>Ascomycota</taxon>
        <taxon>Saccharomycotina</taxon>
        <taxon>Saccharomycetes</taxon>
        <taxon>Saccharomycetales</taxon>
        <taxon>Saccharomycetaceae</taxon>
        <taxon>Huiozyma</taxon>
    </lineage>
</organism>
<evidence type="ECO:0000256" key="7">
    <source>
        <dbReference type="SAM" id="Phobius"/>
    </source>
</evidence>
<dbReference type="PANTHER" id="PTHR16201:SF35">
    <property type="entry name" value="VACUOLAR AMINO ACID TRANSPORTER YPQ1-RELATED"/>
    <property type="match status" value="1"/>
</dbReference>
<sequence length="288" mass="32852">MDANMVHVISSLPPVMLNRITVSEITGTISIACWIVVFVPQIYKIFKRKSANGLSVEFLVLWLIGDVFNIAGAMLQGLLFTVILLAAYYTLADVVLLVQCFWYSKRRNPPSILSRRNSEILFEELEPLIPSDFRERKRKRSEFYSNTFCVLVVIFSGFLSWYASYCSHYGKMRAGPHEAPPMEINGMAQVFGYLSAILYLSSRVPQILLNYRRKSCQGVSFLFFVFACLGNTLFILSVLIVSLDYNYLKINFSWLLGSAGTLLLDVTIFLQFFIYSNSEHSDRVKNTV</sequence>
<dbReference type="OMA" id="RTTEWKK"/>
<keyword evidence="9" id="KW-1185">Reference proteome</keyword>
<dbReference type="GeneID" id="34528340"/>
<feature type="transmembrane region" description="Helical" evidence="7">
    <location>
        <begin position="184"/>
        <end position="200"/>
    </location>
</feature>
<feature type="transmembrane region" description="Helical" evidence="7">
    <location>
        <begin position="78"/>
        <end position="103"/>
    </location>
</feature>
<evidence type="ECO:0000256" key="4">
    <source>
        <dbReference type="ARBA" id="ARBA00023136"/>
    </source>
</evidence>
<dbReference type="PANTHER" id="PTHR16201">
    <property type="entry name" value="SEVEN TRANSMEMBRANE PROTEIN 1-RELATED"/>
    <property type="match status" value="1"/>
</dbReference>
<accession>J7RRT4</accession>
<comment type="similarity">
    <text evidence="5">Belongs to the laat-1 family.</text>
</comment>
<dbReference type="GO" id="GO:0098852">
    <property type="term" value="C:lytic vacuole membrane"/>
    <property type="evidence" value="ECO:0007669"/>
    <property type="project" value="UniProtKB-ARBA"/>
</dbReference>
<protein>
    <recommendedName>
        <fullName evidence="10">PQ-loop repeat-containing protein</fullName>
    </recommendedName>
</protein>
<feature type="transmembrane region" description="Helical" evidence="7">
    <location>
        <begin position="51"/>
        <end position="72"/>
    </location>
</feature>
<evidence type="ECO:0000256" key="3">
    <source>
        <dbReference type="ARBA" id="ARBA00022989"/>
    </source>
</evidence>
<dbReference type="EMBL" id="HE978324">
    <property type="protein sequence ID" value="CCK72573.1"/>
    <property type="molecule type" value="Genomic_DNA"/>
</dbReference>
<reference evidence="9" key="2">
    <citation type="submission" date="2012-08" db="EMBL/GenBank/DDBJ databases">
        <title>Genome sequence of Kazachstania naganishii.</title>
        <authorList>
            <person name="Gordon J.L."/>
            <person name="Armisen D."/>
            <person name="Proux-Wera E."/>
            <person name="OhEigeartaigh S.S."/>
            <person name="Byrne K.P."/>
            <person name="Wolfe K.H."/>
        </authorList>
    </citation>
    <scope>NUCLEOTIDE SEQUENCE [LARGE SCALE GENOMIC DNA]</scope>
    <source>
        <strain evidence="9">ATCC MYA-139 / BCRC 22969 / CBS 8797 / CCRC 22969 / KCTC 17520 / NBRC 10181 / NCYC 3082</strain>
    </source>
</reference>
<dbReference type="RefSeq" id="XP_022466818.1">
    <property type="nucleotide sequence ID" value="XM_022610531.1"/>
</dbReference>
<evidence type="ECO:0000256" key="6">
    <source>
        <dbReference type="ARBA" id="ARBA00050768"/>
    </source>
</evidence>
<evidence type="ECO:0000256" key="2">
    <source>
        <dbReference type="ARBA" id="ARBA00022692"/>
    </source>
</evidence>
<evidence type="ECO:0008006" key="10">
    <source>
        <dbReference type="Google" id="ProtNLM"/>
    </source>
</evidence>
<keyword evidence="3 7" id="KW-1133">Transmembrane helix</keyword>
<evidence type="ECO:0000256" key="5">
    <source>
        <dbReference type="ARBA" id="ARBA00038039"/>
    </source>
</evidence>
<feature type="transmembrane region" description="Helical" evidence="7">
    <location>
        <begin position="221"/>
        <end position="242"/>
    </location>
</feature>
<dbReference type="FunFam" id="1.20.1280.290:FF:000012">
    <property type="entry name" value="Vacuolar membrane PQ loop repeat protein"/>
    <property type="match status" value="1"/>
</dbReference>
<dbReference type="Proteomes" id="UP000006310">
    <property type="component" value="Chromosome 11"/>
</dbReference>
<dbReference type="Pfam" id="PF04193">
    <property type="entry name" value="PQ-loop"/>
    <property type="match status" value="2"/>
</dbReference>
<dbReference type="InterPro" id="IPR051415">
    <property type="entry name" value="LAAT-1"/>
</dbReference>